<dbReference type="InterPro" id="IPR001285">
    <property type="entry name" value="Synaptophysin/porin"/>
</dbReference>
<evidence type="ECO:0000256" key="7">
    <source>
        <dbReference type="PROSITE-ProRule" id="PRU00581"/>
    </source>
</evidence>
<feature type="chain" id="PRO_5029540019" evidence="9">
    <location>
        <begin position="23"/>
        <end position="83"/>
    </location>
</feature>
<dbReference type="InterPro" id="IPR008253">
    <property type="entry name" value="Marvel"/>
</dbReference>
<evidence type="ECO:0000256" key="5">
    <source>
        <dbReference type="ARBA" id="ARBA00023136"/>
    </source>
</evidence>
<keyword evidence="12" id="KW-1185">Reference proteome</keyword>
<evidence type="ECO:0000259" key="10">
    <source>
        <dbReference type="PROSITE" id="PS51225"/>
    </source>
</evidence>
<reference evidence="11 12" key="1">
    <citation type="submission" date="2019-09" db="EMBL/GenBank/DDBJ databases">
        <title>Bird 10,000 Genomes (B10K) Project - Family phase.</title>
        <authorList>
            <person name="Zhang G."/>
        </authorList>
    </citation>
    <scope>NUCLEOTIDE SEQUENCE [LARGE SCALE GENOMIC DNA]</scope>
    <source>
        <strain evidence="11">B10K-DU-001-16</strain>
        <tissue evidence="11">Muscle</tissue>
    </source>
</reference>
<name>A0A7K9H956_9PICI</name>
<comment type="caution">
    <text evidence="11">The sequence shown here is derived from an EMBL/GenBank/DDBJ whole genome shotgun (WGS) entry which is preliminary data.</text>
</comment>
<evidence type="ECO:0000256" key="1">
    <source>
        <dbReference type="ARBA" id="ARBA00004141"/>
    </source>
</evidence>
<dbReference type="GO" id="GO:0030672">
    <property type="term" value="C:synaptic vesicle membrane"/>
    <property type="evidence" value="ECO:0007669"/>
    <property type="project" value="TreeGrafter"/>
</dbReference>
<gene>
    <name evidence="11" type="primary">Sypl1_0</name>
    <name evidence="11" type="ORF">BUCCAP_R13257</name>
</gene>
<evidence type="ECO:0000256" key="8">
    <source>
        <dbReference type="SAM" id="Phobius"/>
    </source>
</evidence>
<keyword evidence="4 8" id="KW-1133">Transmembrane helix</keyword>
<evidence type="ECO:0000256" key="4">
    <source>
        <dbReference type="ARBA" id="ARBA00022989"/>
    </source>
</evidence>
<protein>
    <submittedName>
        <fullName evidence="11">SYPL1 protein</fullName>
    </submittedName>
</protein>
<dbReference type="PANTHER" id="PTHR10306:SF9">
    <property type="entry name" value="SYNAPTOPHYSIN-LIKE PROTEIN 1"/>
    <property type="match status" value="1"/>
</dbReference>
<feature type="transmembrane region" description="Helical" evidence="8">
    <location>
        <begin position="55"/>
        <end position="77"/>
    </location>
</feature>
<dbReference type="AlphaFoldDB" id="A0A7K9H956"/>
<dbReference type="EMBL" id="VWZO01000720">
    <property type="protein sequence ID" value="NXH09575.1"/>
    <property type="molecule type" value="Genomic_DNA"/>
</dbReference>
<comment type="similarity">
    <text evidence="2">Belongs to the synaptophysin/synaptobrevin family.</text>
</comment>
<organism evidence="11 12">
    <name type="scientific">Bucco capensis</name>
    <name type="common">collared puffbird</name>
    <dbReference type="NCBI Taxonomy" id="135168"/>
    <lineage>
        <taxon>Eukaryota</taxon>
        <taxon>Metazoa</taxon>
        <taxon>Chordata</taxon>
        <taxon>Craniata</taxon>
        <taxon>Vertebrata</taxon>
        <taxon>Euteleostomi</taxon>
        <taxon>Archelosauria</taxon>
        <taxon>Archosauria</taxon>
        <taxon>Dinosauria</taxon>
        <taxon>Saurischia</taxon>
        <taxon>Theropoda</taxon>
        <taxon>Coelurosauria</taxon>
        <taxon>Aves</taxon>
        <taxon>Neognathae</taxon>
        <taxon>Neoaves</taxon>
        <taxon>Telluraves</taxon>
        <taxon>Coraciimorphae</taxon>
        <taxon>Piciformes</taxon>
        <taxon>Bucconidae</taxon>
        <taxon>Bucco</taxon>
    </lineage>
</organism>
<dbReference type="PANTHER" id="PTHR10306">
    <property type="entry name" value="SYNAPTOPHYSIN"/>
    <property type="match status" value="1"/>
</dbReference>
<keyword evidence="5 7" id="KW-0472">Membrane</keyword>
<dbReference type="OrthoDB" id="10006326at2759"/>
<dbReference type="Proteomes" id="UP000534107">
    <property type="component" value="Unassembled WGS sequence"/>
</dbReference>
<sequence length="83" mass="8993">DFLTTVAFSFLWLVSSSAWAKALTDVKTSTAAPLPKCQPPDATCTPLGVTPLGSLNISVIFGFLNLILWAGSSWFVFKETNFH</sequence>
<evidence type="ECO:0000313" key="12">
    <source>
        <dbReference type="Proteomes" id="UP000534107"/>
    </source>
</evidence>
<evidence type="ECO:0000256" key="9">
    <source>
        <dbReference type="SAM" id="SignalP"/>
    </source>
</evidence>
<evidence type="ECO:0000256" key="2">
    <source>
        <dbReference type="ARBA" id="ARBA00006476"/>
    </source>
</evidence>
<feature type="non-terminal residue" evidence="11">
    <location>
        <position position="83"/>
    </location>
</feature>
<accession>A0A7K9H956</accession>
<evidence type="ECO:0000313" key="11">
    <source>
        <dbReference type="EMBL" id="NXH09575.1"/>
    </source>
</evidence>
<dbReference type="PROSITE" id="PS51225">
    <property type="entry name" value="MARVEL"/>
    <property type="match status" value="1"/>
</dbReference>
<feature type="domain" description="MARVEL" evidence="10">
    <location>
        <begin position="1"/>
        <end position="81"/>
    </location>
</feature>
<evidence type="ECO:0000256" key="3">
    <source>
        <dbReference type="ARBA" id="ARBA00022692"/>
    </source>
</evidence>
<comment type="subcellular location">
    <subcellularLocation>
        <location evidence="1">Membrane</location>
        <topology evidence="1">Multi-pass membrane protein</topology>
    </subcellularLocation>
</comment>
<evidence type="ECO:0000256" key="6">
    <source>
        <dbReference type="ARBA" id="ARBA00023180"/>
    </source>
</evidence>
<keyword evidence="3 7" id="KW-0812">Transmembrane</keyword>
<proteinExistence type="inferred from homology"/>
<keyword evidence="9" id="KW-0732">Signal</keyword>
<feature type="non-terminal residue" evidence="11">
    <location>
        <position position="1"/>
    </location>
</feature>
<feature type="signal peptide" evidence="9">
    <location>
        <begin position="1"/>
        <end position="22"/>
    </location>
</feature>
<keyword evidence="6" id="KW-0325">Glycoprotein</keyword>